<evidence type="ECO:0000313" key="2">
    <source>
        <dbReference type="Proteomes" id="UP000481360"/>
    </source>
</evidence>
<dbReference type="RefSeq" id="WP_166053993.1">
    <property type="nucleotide sequence ID" value="NZ_JAAMPJ010000015.1"/>
</dbReference>
<dbReference type="EMBL" id="JAAMPJ010000015">
    <property type="protein sequence ID" value="NGY65170.1"/>
    <property type="molecule type" value="Genomic_DNA"/>
</dbReference>
<proteinExistence type="predicted"/>
<evidence type="ECO:0000313" key="1">
    <source>
        <dbReference type="EMBL" id="NGY65170.1"/>
    </source>
</evidence>
<gene>
    <name evidence="1" type="ORF">G7043_40325</name>
</gene>
<name>A0A7C9RXD7_9PSEU</name>
<comment type="caution">
    <text evidence="1">The sequence shown here is derived from an EMBL/GenBank/DDBJ whole genome shotgun (WGS) entry which is preliminary data.</text>
</comment>
<dbReference type="Proteomes" id="UP000481360">
    <property type="component" value="Unassembled WGS sequence"/>
</dbReference>
<reference evidence="1 2" key="1">
    <citation type="submission" date="2020-03" db="EMBL/GenBank/DDBJ databases">
        <title>Isolation and identification of active actinomycetes.</title>
        <authorList>
            <person name="Sun X."/>
        </authorList>
    </citation>
    <scope>NUCLEOTIDE SEQUENCE [LARGE SCALE GENOMIC DNA]</scope>
    <source>
        <strain evidence="1 2">NEAU-D13</strain>
    </source>
</reference>
<dbReference type="AlphaFoldDB" id="A0A7C9RXD7"/>
<sequence>MWSEVVVFVPGADAKSARRRLTAGMSPTVVDRGGLHVLVHGKPVEVYFDEPTWDSYTQDEQEHVRRLLPDAEPVLVLFFDREALVEVLRMFQETEAYVDDGQPGDLVLTSLAQYVG</sequence>
<accession>A0A7C9RXD7</accession>
<protein>
    <submittedName>
        <fullName evidence="1">Uncharacterized protein</fullName>
    </submittedName>
</protein>
<organism evidence="1 2">
    <name type="scientific">Lentzea alba</name>
    <dbReference type="NCBI Taxonomy" id="2714351"/>
    <lineage>
        <taxon>Bacteria</taxon>
        <taxon>Bacillati</taxon>
        <taxon>Actinomycetota</taxon>
        <taxon>Actinomycetes</taxon>
        <taxon>Pseudonocardiales</taxon>
        <taxon>Pseudonocardiaceae</taxon>
        <taxon>Lentzea</taxon>
    </lineage>
</organism>
<keyword evidence="2" id="KW-1185">Reference proteome</keyword>